<protein>
    <submittedName>
        <fullName evidence="2">MBL fold metallo-hydrolase</fullName>
    </submittedName>
</protein>
<dbReference type="EMBL" id="JBBMFM010000111">
    <property type="protein sequence ID" value="MEQ2427538.1"/>
    <property type="molecule type" value="Genomic_DNA"/>
</dbReference>
<dbReference type="Gene3D" id="3.60.15.10">
    <property type="entry name" value="Ribonuclease Z/Hydroxyacylglutathione hydrolase-like"/>
    <property type="match status" value="1"/>
</dbReference>
<dbReference type="SUPFAM" id="SSF56281">
    <property type="entry name" value="Metallo-hydrolase/oxidoreductase"/>
    <property type="match status" value="1"/>
</dbReference>
<evidence type="ECO:0000259" key="1">
    <source>
        <dbReference type="SMART" id="SM00849"/>
    </source>
</evidence>
<dbReference type="Proteomes" id="UP001454086">
    <property type="component" value="Unassembled WGS sequence"/>
</dbReference>
<dbReference type="SMART" id="SM00849">
    <property type="entry name" value="Lactamase_B"/>
    <property type="match status" value="1"/>
</dbReference>
<comment type="caution">
    <text evidence="2">The sequence shown here is derived from an EMBL/GenBank/DDBJ whole genome shotgun (WGS) entry which is preliminary data.</text>
</comment>
<accession>A0ABV1DAZ8</accession>
<gene>
    <name evidence="2" type="ORF">WMQ36_21475</name>
</gene>
<organism evidence="2 3">
    <name type="scientific">Enterocloster hominis</name>
    <name type="common">ex Hitch et al. 2024</name>
    <dbReference type="NCBI Taxonomy" id="1917870"/>
    <lineage>
        <taxon>Bacteria</taxon>
        <taxon>Bacillati</taxon>
        <taxon>Bacillota</taxon>
        <taxon>Clostridia</taxon>
        <taxon>Lachnospirales</taxon>
        <taxon>Lachnospiraceae</taxon>
        <taxon>Enterocloster</taxon>
    </lineage>
</organism>
<sequence length="355" mass="39962">MKLEQLTDRIFYYPHQPETDRPMLAYINGSRISLAIDAGNSAAHVDGFYGALEAAGLKLPDMTVITHWHWDHTFGMHHIHGLSAAHVKTNEMLKQERTRLADGAYADALKEEDPCLKQEYAGGREIVAIPSDIAFTDKMTLKLGGLTADIFHAVSPHSEDTVLVYVPEEKVLFLGDSTCGDFYNGGYMDKERLKTLVRTIERMDCRYCILSHAGPLTKKELLDYLGLVMAGDEGHGQQEKPDATETLLYKVAYLVEVEDREISTNHDKEELRKMVWKALPDQDIVIDDVHTAEWYSTQELLLDPGTMNCGRCHKCNAWTTDREKPDPVRELTNGAVVDGELLCDDCLPKGHPWAF</sequence>
<keyword evidence="3" id="KW-1185">Reference proteome</keyword>
<evidence type="ECO:0000313" key="3">
    <source>
        <dbReference type="Proteomes" id="UP001454086"/>
    </source>
</evidence>
<name>A0ABV1DAZ8_9FIRM</name>
<dbReference type="InterPro" id="IPR036866">
    <property type="entry name" value="RibonucZ/Hydroxyglut_hydro"/>
</dbReference>
<dbReference type="RefSeq" id="WP_008725114.1">
    <property type="nucleotide sequence ID" value="NZ_JBBMFM010000111.1"/>
</dbReference>
<dbReference type="PANTHER" id="PTHR42951:SF4">
    <property type="entry name" value="ACYL-COENZYME A THIOESTERASE MBLAC2"/>
    <property type="match status" value="1"/>
</dbReference>
<dbReference type="InterPro" id="IPR050855">
    <property type="entry name" value="NDM-1-like"/>
</dbReference>
<feature type="domain" description="Metallo-beta-lactamase" evidence="1">
    <location>
        <begin position="30"/>
        <end position="212"/>
    </location>
</feature>
<reference evidence="2 3" key="1">
    <citation type="submission" date="2024-03" db="EMBL/GenBank/DDBJ databases">
        <title>Human intestinal bacterial collection.</title>
        <authorList>
            <person name="Pauvert C."/>
            <person name="Hitch T.C.A."/>
            <person name="Clavel T."/>
        </authorList>
    </citation>
    <scope>NUCLEOTIDE SEQUENCE [LARGE SCALE GENOMIC DNA]</scope>
    <source>
        <strain evidence="2 3">CLA-SR-H021</strain>
    </source>
</reference>
<dbReference type="Pfam" id="PF00753">
    <property type="entry name" value="Lactamase_B"/>
    <property type="match status" value="1"/>
</dbReference>
<evidence type="ECO:0000313" key="2">
    <source>
        <dbReference type="EMBL" id="MEQ2427538.1"/>
    </source>
</evidence>
<dbReference type="InterPro" id="IPR001279">
    <property type="entry name" value="Metallo-B-lactamas"/>
</dbReference>
<dbReference type="PANTHER" id="PTHR42951">
    <property type="entry name" value="METALLO-BETA-LACTAMASE DOMAIN-CONTAINING"/>
    <property type="match status" value="1"/>
</dbReference>
<proteinExistence type="predicted"/>